<dbReference type="RefSeq" id="XP_001225300.1">
    <property type="nucleotide sequence ID" value="XM_001225299.1"/>
</dbReference>
<dbReference type="Proteomes" id="UP000001056">
    <property type="component" value="Unassembled WGS sequence"/>
</dbReference>
<organism evidence="6 7">
    <name type="scientific">Chaetomium globosum (strain ATCC 6205 / CBS 148.51 / DSM 1962 / NBRC 6347 / NRRL 1970)</name>
    <name type="common">Soil fungus</name>
    <dbReference type="NCBI Taxonomy" id="306901"/>
    <lineage>
        <taxon>Eukaryota</taxon>
        <taxon>Fungi</taxon>
        <taxon>Dikarya</taxon>
        <taxon>Ascomycota</taxon>
        <taxon>Pezizomycotina</taxon>
        <taxon>Sordariomycetes</taxon>
        <taxon>Sordariomycetidae</taxon>
        <taxon>Sordariales</taxon>
        <taxon>Chaetomiaceae</taxon>
        <taxon>Chaetomium</taxon>
    </lineage>
</organism>
<dbReference type="InterPro" id="IPR002938">
    <property type="entry name" value="FAD-bd"/>
</dbReference>
<evidence type="ECO:0000313" key="6">
    <source>
        <dbReference type="EMBL" id="EAQ86391.1"/>
    </source>
</evidence>
<dbReference type="OrthoDB" id="16820at2759"/>
<comment type="similarity">
    <text evidence="1">Belongs to the paxM FAD-dependent monooxygenase family.</text>
</comment>
<reference evidence="7" key="1">
    <citation type="journal article" date="2015" name="Genome Announc.">
        <title>Draft genome sequence of the cellulolytic fungus Chaetomium globosum.</title>
        <authorList>
            <person name="Cuomo C.A."/>
            <person name="Untereiner W.A."/>
            <person name="Ma L.-J."/>
            <person name="Grabherr M."/>
            <person name="Birren B.W."/>
        </authorList>
    </citation>
    <scope>NUCLEOTIDE SEQUENCE [LARGE SCALE GENOMIC DNA]</scope>
    <source>
        <strain evidence="7">ATCC 6205 / CBS 148.51 / DSM 1962 / NBRC 6347 / NRRL 1970</strain>
    </source>
</reference>
<dbReference type="HOGENOM" id="CLU_009665_6_3_1"/>
<feature type="domain" description="FAD-binding" evidence="5">
    <location>
        <begin position="24"/>
        <end position="363"/>
    </location>
</feature>
<keyword evidence="3" id="KW-0274">FAD</keyword>
<dbReference type="EMBL" id="CH408033">
    <property type="protein sequence ID" value="EAQ86391.1"/>
    <property type="molecule type" value="Genomic_DNA"/>
</dbReference>
<dbReference type="SUPFAM" id="SSF54373">
    <property type="entry name" value="FAD-linked reductases, C-terminal domain"/>
    <property type="match status" value="1"/>
</dbReference>
<dbReference type="eggNOG" id="KOG2614">
    <property type="taxonomic scope" value="Eukaryota"/>
</dbReference>
<evidence type="ECO:0000259" key="5">
    <source>
        <dbReference type="Pfam" id="PF01494"/>
    </source>
</evidence>
<dbReference type="AlphaFoldDB" id="Q2GWL0"/>
<dbReference type="OMA" id="WSCLRSH"/>
<dbReference type="GO" id="GO:0016491">
    <property type="term" value="F:oxidoreductase activity"/>
    <property type="evidence" value="ECO:0007669"/>
    <property type="project" value="UniProtKB-KW"/>
</dbReference>
<dbReference type="SUPFAM" id="SSF51905">
    <property type="entry name" value="FAD/NAD(P)-binding domain"/>
    <property type="match status" value="1"/>
</dbReference>
<dbReference type="GO" id="GO:0071949">
    <property type="term" value="F:FAD binding"/>
    <property type="evidence" value="ECO:0007669"/>
    <property type="project" value="InterPro"/>
</dbReference>
<dbReference type="Pfam" id="PF01494">
    <property type="entry name" value="FAD_binding_3"/>
    <property type="match status" value="1"/>
</dbReference>
<evidence type="ECO:0000256" key="1">
    <source>
        <dbReference type="ARBA" id="ARBA00007992"/>
    </source>
</evidence>
<evidence type="ECO:0000313" key="7">
    <source>
        <dbReference type="Proteomes" id="UP000001056"/>
    </source>
</evidence>
<dbReference type="GeneID" id="4393765"/>
<sequence length="455" mass="49849">MGDVVNEPRNALGNEDGALRPPLDVAIVGGGLVGVIAALGLVHRGIRVTVYERGAKFQELGAGIGFPRVARECMQRMDPRVLDALARVTQQNPHDTVRYWDGFNPRTKESSELKEGALLFDVPERDLAFWSCLRSHFLLEMVALLPEGVTQFGKRLVEYIDEEKSDKVVLRFADGSRAEADVVIGCDGIHSTTRKLLLGADHPASHPTYSHKKIFRGLAPINAVANALGVDKAHDYIMHLGPNAHTLSFPVNNGTLGYMLFAIHDADEWADPHTMTAPSTRDQVARAFQSWGPHIVEAVSLLPEKLDMYGVFDMADHPAPIYAAGRVCIAGDAAHASSPFHGVGAGMGIEDALVLVELLAQVRDQNEAGAGAGPPALTAALKTFSTVRMERTHWLVQSSRDMGNIYQWRYPDTGRDSAKIKAEFERRARKIWDFDVDGMVADAKKEYGKRRAGEL</sequence>
<dbReference type="Gene3D" id="3.50.50.60">
    <property type="entry name" value="FAD/NAD(P)-binding domain"/>
    <property type="match status" value="1"/>
</dbReference>
<accession>Q2GWL0</accession>
<dbReference type="PANTHER" id="PTHR46720">
    <property type="entry name" value="HYDROXYLASE, PUTATIVE (AFU_ORTHOLOGUE AFUA_3G01460)-RELATED"/>
    <property type="match status" value="1"/>
</dbReference>
<evidence type="ECO:0000256" key="4">
    <source>
        <dbReference type="ARBA" id="ARBA00023002"/>
    </source>
</evidence>
<protein>
    <recommendedName>
        <fullName evidence="5">FAD-binding domain-containing protein</fullName>
    </recommendedName>
</protein>
<keyword evidence="4" id="KW-0560">Oxidoreductase</keyword>
<dbReference type="PANTHER" id="PTHR46720:SF3">
    <property type="entry name" value="FAD-BINDING DOMAIN-CONTAINING PROTEIN-RELATED"/>
    <property type="match status" value="1"/>
</dbReference>
<dbReference type="InterPro" id="IPR051104">
    <property type="entry name" value="FAD_monoxygenase"/>
</dbReference>
<evidence type="ECO:0000256" key="3">
    <source>
        <dbReference type="ARBA" id="ARBA00022827"/>
    </source>
</evidence>
<dbReference type="GO" id="GO:0044550">
    <property type="term" value="P:secondary metabolite biosynthetic process"/>
    <property type="evidence" value="ECO:0007669"/>
    <property type="project" value="TreeGrafter"/>
</dbReference>
<name>Q2GWL0_CHAGB</name>
<proteinExistence type="inferred from homology"/>
<dbReference type="VEuPathDB" id="FungiDB:CHGG_07644"/>
<dbReference type="STRING" id="306901.Q2GWL0"/>
<dbReference type="PRINTS" id="PR00420">
    <property type="entry name" value="RNGMNOXGNASE"/>
</dbReference>
<dbReference type="InterPro" id="IPR036188">
    <property type="entry name" value="FAD/NAD-bd_sf"/>
</dbReference>
<gene>
    <name evidence="6" type="ORF">CHGG_07644</name>
</gene>
<keyword evidence="7" id="KW-1185">Reference proteome</keyword>
<evidence type="ECO:0000256" key="2">
    <source>
        <dbReference type="ARBA" id="ARBA00022630"/>
    </source>
</evidence>
<keyword evidence="2" id="KW-0285">Flavoprotein</keyword>
<dbReference type="InParanoid" id="Q2GWL0"/>